<dbReference type="InterPro" id="IPR014603">
    <property type="entry name" value="Formate_DH_Fe-S_su"/>
</dbReference>
<feature type="domain" description="4Fe-4S ferredoxin-type" evidence="9">
    <location>
        <begin position="65"/>
        <end position="98"/>
    </location>
</feature>
<evidence type="ECO:0000256" key="3">
    <source>
        <dbReference type="ARBA" id="ARBA00022723"/>
    </source>
</evidence>
<feature type="binding site" evidence="7">
    <location>
        <position position="13"/>
    </location>
    <ligand>
        <name>[4Fe-4S] cluster</name>
        <dbReference type="ChEBI" id="CHEBI:49883"/>
        <label>1</label>
    </ligand>
</feature>
<dbReference type="GO" id="GO:0015944">
    <property type="term" value="P:formate oxidation"/>
    <property type="evidence" value="ECO:0007669"/>
    <property type="project" value="InterPro"/>
</dbReference>
<evidence type="ECO:0000256" key="8">
    <source>
        <dbReference type="SAM" id="Phobius"/>
    </source>
</evidence>
<dbReference type="Proteomes" id="UP000178943">
    <property type="component" value="Unassembled WGS sequence"/>
</dbReference>
<sequence length="260" mass="29364">MKEKIFLIDTTKCIGCRGCQVACKVWNNLDPEDTKNWGSYQNPGNMSGTTYTLVRFSEVIEDGKLRFLFSKDQCRHCAMPGCADACPVEGAIYQWKEAGAVFVTEKCDPSKCRKECLAGCPFEVMKFNEKANRAHKCRLCPERIVVGAVPACTKTCPTGALSFGDKDEMVKIAEQKLAEMKKIYPTAELYPGTDWHVIWLLTSKQEHYHLAEQNPTLFKKKEKMYHLAEIPLAYAIFGAAFLGGLSKLKERKKEIQSKKK</sequence>
<accession>A0A1F5VK73</accession>
<keyword evidence="6 7" id="KW-0411">Iron-sulfur</keyword>
<dbReference type="GO" id="GO:0030313">
    <property type="term" value="C:cell envelope"/>
    <property type="evidence" value="ECO:0007669"/>
    <property type="project" value="UniProtKB-SubCell"/>
</dbReference>
<feature type="binding site" evidence="7">
    <location>
        <position position="140"/>
    </location>
    <ligand>
        <name>[4Fe-4S] cluster</name>
        <dbReference type="ChEBI" id="CHEBI:49883"/>
        <label>2</label>
    </ligand>
</feature>
<keyword evidence="3 7" id="KW-0479">Metal-binding</keyword>
<feature type="binding site" evidence="7">
    <location>
        <position position="77"/>
    </location>
    <ligand>
        <name>[4Fe-4S] cluster</name>
        <dbReference type="ChEBI" id="CHEBI:49883"/>
        <label>3</label>
    </ligand>
</feature>
<dbReference type="GO" id="GO:0046872">
    <property type="term" value="F:metal ion binding"/>
    <property type="evidence" value="ECO:0007669"/>
    <property type="project" value="UniProtKB-KW"/>
</dbReference>
<dbReference type="InterPro" id="IPR017896">
    <property type="entry name" value="4Fe4S_Fe-S-bd"/>
</dbReference>
<keyword evidence="4" id="KW-0677">Repeat</keyword>
<dbReference type="AlphaFoldDB" id="A0A1F5VK73"/>
<dbReference type="PIRSF" id="PIRSF036298">
    <property type="entry name" value="FDH_4Fe4S"/>
    <property type="match status" value="1"/>
</dbReference>
<dbReference type="GO" id="GO:0045333">
    <property type="term" value="P:cellular respiration"/>
    <property type="evidence" value="ECO:0007669"/>
    <property type="project" value="InterPro"/>
</dbReference>
<feature type="binding site" evidence="7">
    <location>
        <position position="156"/>
    </location>
    <ligand>
        <name>[4Fe-4S] cluster</name>
        <dbReference type="ChEBI" id="CHEBI:49883"/>
        <label>1</label>
    </ligand>
</feature>
<evidence type="ECO:0000313" key="11">
    <source>
        <dbReference type="Proteomes" id="UP000178943"/>
    </source>
</evidence>
<keyword evidence="5 7" id="KW-0408">Iron</keyword>
<dbReference type="PANTHER" id="PTHR43545">
    <property type="entry name" value="FORMATE DEHYDROGENASE, NITRATE-INDUCIBLE, IRON-SULFUR SUBUNIT"/>
    <property type="match status" value="1"/>
</dbReference>
<feature type="transmembrane region" description="Helical" evidence="8">
    <location>
        <begin position="224"/>
        <end position="245"/>
    </location>
</feature>
<feature type="binding site" evidence="7">
    <location>
        <position position="116"/>
    </location>
    <ligand>
        <name>[4Fe-4S] cluster</name>
        <dbReference type="ChEBI" id="CHEBI:49883"/>
        <label>4</label>
    </ligand>
</feature>
<reference evidence="10 11" key="1">
    <citation type="journal article" date="2016" name="Nat. Commun.">
        <title>Thousands of microbial genomes shed light on interconnected biogeochemical processes in an aquifer system.</title>
        <authorList>
            <person name="Anantharaman K."/>
            <person name="Brown C.T."/>
            <person name="Hug L.A."/>
            <person name="Sharon I."/>
            <person name="Castelle C.J."/>
            <person name="Probst A.J."/>
            <person name="Thomas B.C."/>
            <person name="Singh A."/>
            <person name="Wilkins M.J."/>
            <person name="Karaoz U."/>
            <person name="Brodie E.L."/>
            <person name="Williams K.H."/>
            <person name="Hubbard S.S."/>
            <person name="Banfield J.F."/>
        </authorList>
    </citation>
    <scope>NUCLEOTIDE SEQUENCE [LARGE SCALE GENOMIC DNA]</scope>
</reference>
<dbReference type="PROSITE" id="PS51379">
    <property type="entry name" value="4FE4S_FER_2"/>
    <property type="match status" value="2"/>
</dbReference>
<feature type="binding site" evidence="7">
    <location>
        <position position="16"/>
    </location>
    <ligand>
        <name>[4Fe-4S] cluster</name>
        <dbReference type="ChEBI" id="CHEBI:49883"/>
        <label>1</label>
    </ligand>
</feature>
<organism evidence="10 11">
    <name type="scientific">Candidatus Fischerbacteria bacterium RBG_13_37_8</name>
    <dbReference type="NCBI Taxonomy" id="1817863"/>
    <lineage>
        <taxon>Bacteria</taxon>
        <taxon>Candidatus Fischeribacteriota</taxon>
    </lineage>
</organism>
<evidence type="ECO:0000256" key="1">
    <source>
        <dbReference type="ARBA" id="ARBA00004196"/>
    </source>
</evidence>
<dbReference type="Gene3D" id="3.30.70.20">
    <property type="match status" value="2"/>
</dbReference>
<comment type="subcellular location">
    <subcellularLocation>
        <location evidence="1">Cell envelope</location>
    </subcellularLocation>
</comment>
<comment type="caution">
    <text evidence="10">The sequence shown here is derived from an EMBL/GenBank/DDBJ whole genome shotgun (WGS) entry which is preliminary data.</text>
</comment>
<feature type="binding site" evidence="7">
    <location>
        <position position="152"/>
    </location>
    <ligand>
        <name>[4Fe-4S] cluster</name>
        <dbReference type="ChEBI" id="CHEBI:49883"/>
        <label>2</label>
    </ligand>
</feature>
<feature type="binding site" evidence="7">
    <location>
        <position position="107"/>
    </location>
    <ligand>
        <name>[4Fe-4S] cluster</name>
        <dbReference type="ChEBI" id="CHEBI:49883"/>
        <label>4</label>
    </ligand>
</feature>
<feature type="binding site" evidence="7">
    <location>
        <position position="82"/>
    </location>
    <ligand>
        <name>[4Fe-4S] cluster</name>
        <dbReference type="ChEBI" id="CHEBI:49883"/>
        <label>3</label>
    </ligand>
</feature>
<feature type="binding site" evidence="7">
    <location>
        <position position="112"/>
    </location>
    <ligand>
        <name>[4Fe-4S] cluster</name>
        <dbReference type="ChEBI" id="CHEBI:49883"/>
        <label>4</label>
    </ligand>
</feature>
<feature type="binding site" evidence="7">
    <location>
        <position position="120"/>
    </location>
    <ligand>
        <name>[4Fe-4S] cluster</name>
        <dbReference type="ChEBI" id="CHEBI:49883"/>
        <label>3</label>
    </ligand>
</feature>
<keyword evidence="8" id="KW-0472">Membrane</keyword>
<comment type="cofactor">
    <cofactor evidence="7">
        <name>[4Fe-4S] cluster</name>
        <dbReference type="ChEBI" id="CHEBI:49883"/>
    </cofactor>
    <text evidence="7">Binds 4 [4Fe-4S] clusters per subunit.</text>
</comment>
<dbReference type="PANTHER" id="PTHR43545:SF1">
    <property type="entry name" value="HYDROGENASE-2 OPERON PROTEIN HYBA"/>
    <property type="match status" value="1"/>
</dbReference>
<dbReference type="InterPro" id="IPR051555">
    <property type="entry name" value="FDH_Electron_Transfer_Unit"/>
</dbReference>
<gene>
    <name evidence="10" type="ORF">A2Y62_18980</name>
</gene>
<feature type="binding site" evidence="7">
    <location>
        <position position="74"/>
    </location>
    <ligand>
        <name>[4Fe-4S] cluster</name>
        <dbReference type="ChEBI" id="CHEBI:49883"/>
        <label>3</label>
    </ligand>
</feature>
<evidence type="ECO:0000256" key="7">
    <source>
        <dbReference type="PIRSR" id="PIRSR036298-50"/>
    </source>
</evidence>
<protein>
    <recommendedName>
        <fullName evidence="9">4Fe-4S ferredoxin-type domain-containing protein</fullName>
    </recommendedName>
</protein>
<keyword evidence="8" id="KW-0812">Transmembrane</keyword>
<feature type="domain" description="4Fe-4S ferredoxin-type" evidence="9">
    <location>
        <begin position="4"/>
        <end position="34"/>
    </location>
</feature>
<feature type="binding site" evidence="7">
    <location>
        <position position="86"/>
    </location>
    <ligand>
        <name>[4Fe-4S] cluster</name>
        <dbReference type="ChEBI" id="CHEBI:49883"/>
        <label>4</label>
    </ligand>
</feature>
<evidence type="ECO:0000259" key="9">
    <source>
        <dbReference type="PROSITE" id="PS51379"/>
    </source>
</evidence>
<evidence type="ECO:0000313" key="10">
    <source>
        <dbReference type="EMBL" id="OGF63867.1"/>
    </source>
</evidence>
<proteinExistence type="predicted"/>
<feature type="binding site" evidence="7">
    <location>
        <position position="19"/>
    </location>
    <ligand>
        <name>[4Fe-4S] cluster</name>
        <dbReference type="ChEBI" id="CHEBI:49883"/>
        <label>1</label>
    </ligand>
</feature>
<name>A0A1F5VK73_9BACT</name>
<dbReference type="Pfam" id="PF13247">
    <property type="entry name" value="Fer4_11"/>
    <property type="match status" value="1"/>
</dbReference>
<dbReference type="SUPFAM" id="SSF54862">
    <property type="entry name" value="4Fe-4S ferredoxins"/>
    <property type="match status" value="1"/>
</dbReference>
<feature type="binding site" evidence="7">
    <location>
        <position position="137"/>
    </location>
    <ligand>
        <name>[4Fe-4S] cluster</name>
        <dbReference type="ChEBI" id="CHEBI:49883"/>
        <label>2</label>
    </ligand>
</feature>
<evidence type="ECO:0000256" key="6">
    <source>
        <dbReference type="ARBA" id="ARBA00023014"/>
    </source>
</evidence>
<keyword evidence="8" id="KW-1133">Transmembrane helix</keyword>
<dbReference type="EMBL" id="MFGW01000145">
    <property type="protein sequence ID" value="OGF63867.1"/>
    <property type="molecule type" value="Genomic_DNA"/>
</dbReference>
<keyword evidence="2 7" id="KW-0004">4Fe-4S</keyword>
<dbReference type="STRING" id="1817863.A2Y62_18980"/>
<feature type="binding site" evidence="7">
    <location>
        <position position="23"/>
    </location>
    <ligand>
        <name>[4Fe-4S] cluster</name>
        <dbReference type="ChEBI" id="CHEBI:49883"/>
        <label>2</label>
    </ligand>
</feature>
<evidence type="ECO:0000256" key="5">
    <source>
        <dbReference type="ARBA" id="ARBA00023004"/>
    </source>
</evidence>
<evidence type="ECO:0000256" key="2">
    <source>
        <dbReference type="ARBA" id="ARBA00022485"/>
    </source>
</evidence>
<evidence type="ECO:0000256" key="4">
    <source>
        <dbReference type="ARBA" id="ARBA00022737"/>
    </source>
</evidence>
<dbReference type="GO" id="GO:0051539">
    <property type="term" value="F:4 iron, 4 sulfur cluster binding"/>
    <property type="evidence" value="ECO:0007669"/>
    <property type="project" value="UniProtKB-KW"/>
</dbReference>